<dbReference type="InterPro" id="IPR031593">
    <property type="entry name" value="Porin_7"/>
</dbReference>
<accession>A0A3A8EXI7</accession>
<feature type="chain" id="PRO_5017307458" evidence="1">
    <location>
        <begin position="20"/>
        <end position="285"/>
    </location>
</feature>
<evidence type="ECO:0000313" key="3">
    <source>
        <dbReference type="Proteomes" id="UP000280405"/>
    </source>
</evidence>
<comment type="caution">
    <text evidence="2">The sequence shown here is derived from an EMBL/GenBank/DDBJ whole genome shotgun (WGS) entry which is preliminary data.</text>
</comment>
<dbReference type="EMBL" id="RAXT01000008">
    <property type="protein sequence ID" value="RKG38878.1"/>
    <property type="molecule type" value="Genomic_DNA"/>
</dbReference>
<proteinExistence type="predicted"/>
<evidence type="ECO:0000313" key="2">
    <source>
        <dbReference type="EMBL" id="RKG38878.1"/>
    </source>
</evidence>
<dbReference type="SUPFAM" id="SSF56935">
    <property type="entry name" value="Porins"/>
    <property type="match status" value="1"/>
</dbReference>
<dbReference type="Pfam" id="PF16956">
    <property type="entry name" value="Porin_7"/>
    <property type="match status" value="1"/>
</dbReference>
<keyword evidence="1" id="KW-0732">Signal</keyword>
<gene>
    <name evidence="2" type="ORF">D7V20_06300</name>
</gene>
<dbReference type="OrthoDB" id="6709190at2"/>
<dbReference type="Proteomes" id="UP000280405">
    <property type="component" value="Unassembled WGS sequence"/>
</dbReference>
<protein>
    <submittedName>
        <fullName evidence="2">Putative porin</fullName>
    </submittedName>
</protein>
<organism evidence="2 3">
    <name type="scientific">Acinetobacter rongchengensis</name>
    <dbReference type="NCBI Taxonomy" id="2419601"/>
    <lineage>
        <taxon>Bacteria</taxon>
        <taxon>Pseudomonadati</taxon>
        <taxon>Pseudomonadota</taxon>
        <taxon>Gammaproteobacteria</taxon>
        <taxon>Moraxellales</taxon>
        <taxon>Moraxellaceae</taxon>
        <taxon>Acinetobacter</taxon>
    </lineage>
</organism>
<name>A0A3A8EXI7_9GAMM</name>
<reference evidence="2 3" key="1">
    <citation type="submission" date="2018-09" db="EMBL/GenBank/DDBJ databases">
        <title>The draft genome of Acinetobacter spp. strains.</title>
        <authorList>
            <person name="Qin J."/>
            <person name="Feng Y."/>
            <person name="Zong Z."/>
        </authorList>
    </citation>
    <scope>NUCLEOTIDE SEQUENCE [LARGE SCALE GENOMIC DNA]</scope>
    <source>
        <strain evidence="2 3">WCHAc060115</strain>
    </source>
</reference>
<feature type="signal peptide" evidence="1">
    <location>
        <begin position="1"/>
        <end position="19"/>
    </location>
</feature>
<dbReference type="RefSeq" id="WP_120383463.1">
    <property type="nucleotide sequence ID" value="NZ_RAXT01000008.1"/>
</dbReference>
<evidence type="ECO:0000256" key="1">
    <source>
        <dbReference type="SAM" id="SignalP"/>
    </source>
</evidence>
<dbReference type="AlphaFoldDB" id="A0A3A8EXI7"/>
<sequence length="285" mass="32100">MKRSFLALLLTAMTSSSFAYIAQIDAGYTYTNHDDDYTDSDNRLNLLGTFYFEPVPSSKGPLNEGAFLNHASNVYGAYDYTQLKSDRYSITDQTGLTGTQKDEFQNHNFVVGVEYFYQQFYFNADIGMNHEKYQQKEQFSYGSDYNKDEYDRTNYRALVGYMPMSNLLIAAGVDGYNGDDEDDEDNAVALKAKYVFPVGNADQYINLEADGAFGDEDNITVGGDYYFNKAFSLGAAYNFEDNGDDDIDYFSIRSKYFLNDMFAVGGAVGFGDDVQAFNVNGTLRF</sequence>
<keyword evidence="3" id="KW-1185">Reference proteome</keyword>